<reference evidence="2" key="2">
    <citation type="submission" date="2021-12" db="EMBL/GenBank/DDBJ databases">
        <title>Resequencing data analysis of finger millet.</title>
        <authorList>
            <person name="Hatakeyama M."/>
            <person name="Aluri S."/>
            <person name="Balachadran M.T."/>
            <person name="Sivarajan S.R."/>
            <person name="Poveda L."/>
            <person name="Shimizu-Inatsugi R."/>
            <person name="Schlapbach R."/>
            <person name="Sreeman S.M."/>
            <person name="Shimizu K.K."/>
        </authorList>
    </citation>
    <scope>NUCLEOTIDE SEQUENCE</scope>
</reference>
<comment type="caution">
    <text evidence="2">The sequence shown here is derived from an EMBL/GenBank/DDBJ whole genome shotgun (WGS) entry which is preliminary data.</text>
</comment>
<evidence type="ECO:0000256" key="1">
    <source>
        <dbReference type="SAM" id="SignalP"/>
    </source>
</evidence>
<gene>
    <name evidence="2" type="primary">gb17342</name>
    <name evidence="2" type="ORF">PR202_gb17342</name>
</gene>
<dbReference type="EMBL" id="BQKI01000081">
    <property type="protein sequence ID" value="GJN29146.1"/>
    <property type="molecule type" value="Genomic_DNA"/>
</dbReference>
<reference evidence="2" key="1">
    <citation type="journal article" date="2018" name="DNA Res.">
        <title>Multiple hybrid de novo genome assembly of finger millet, an orphan allotetraploid crop.</title>
        <authorList>
            <person name="Hatakeyama M."/>
            <person name="Aluri S."/>
            <person name="Balachadran M.T."/>
            <person name="Sivarajan S.R."/>
            <person name="Patrignani A."/>
            <person name="Gruter S."/>
            <person name="Poveda L."/>
            <person name="Shimizu-Inatsugi R."/>
            <person name="Baeten J."/>
            <person name="Francoijs K.J."/>
            <person name="Nataraja K.N."/>
            <person name="Reddy Y.A.N."/>
            <person name="Phadnis S."/>
            <person name="Ravikumar R.L."/>
            <person name="Schlapbach R."/>
            <person name="Sreeman S.M."/>
            <person name="Shimizu K.K."/>
        </authorList>
    </citation>
    <scope>NUCLEOTIDE SEQUENCE</scope>
</reference>
<evidence type="ECO:0000313" key="3">
    <source>
        <dbReference type="Proteomes" id="UP001054889"/>
    </source>
</evidence>
<sequence length="89" mass="9944">MRRSKVAVPLLMLFVTLLLSWASQPAVAVRPLEEGSRFHEQAQTGVASVIVLPSIWRSWHKLLPLEMKQHASCSTWDPNNACPTTPARP</sequence>
<name>A0AAV5F4H4_ELECO</name>
<organism evidence="2 3">
    <name type="scientific">Eleusine coracana subsp. coracana</name>
    <dbReference type="NCBI Taxonomy" id="191504"/>
    <lineage>
        <taxon>Eukaryota</taxon>
        <taxon>Viridiplantae</taxon>
        <taxon>Streptophyta</taxon>
        <taxon>Embryophyta</taxon>
        <taxon>Tracheophyta</taxon>
        <taxon>Spermatophyta</taxon>
        <taxon>Magnoliopsida</taxon>
        <taxon>Liliopsida</taxon>
        <taxon>Poales</taxon>
        <taxon>Poaceae</taxon>
        <taxon>PACMAD clade</taxon>
        <taxon>Chloridoideae</taxon>
        <taxon>Cynodonteae</taxon>
        <taxon>Eleusininae</taxon>
        <taxon>Eleusine</taxon>
    </lineage>
</organism>
<dbReference type="Proteomes" id="UP001054889">
    <property type="component" value="Unassembled WGS sequence"/>
</dbReference>
<protein>
    <submittedName>
        <fullName evidence="2">Uncharacterized protein</fullName>
    </submittedName>
</protein>
<evidence type="ECO:0000313" key="2">
    <source>
        <dbReference type="EMBL" id="GJN29146.1"/>
    </source>
</evidence>
<dbReference type="AlphaFoldDB" id="A0AAV5F4H4"/>
<keyword evidence="1" id="KW-0732">Signal</keyword>
<feature type="chain" id="PRO_5043719422" evidence="1">
    <location>
        <begin position="29"/>
        <end position="89"/>
    </location>
</feature>
<proteinExistence type="predicted"/>
<keyword evidence="3" id="KW-1185">Reference proteome</keyword>
<feature type="signal peptide" evidence="1">
    <location>
        <begin position="1"/>
        <end position="28"/>
    </location>
</feature>
<accession>A0AAV5F4H4</accession>